<sequence>MLIRKVLNFSAIGLLLVASISLATPAYYRVKAELAQILLIHAWQATLANPGVKHKPWDWADTWPVAKMTILKKEQLSDKASLDYLWEKSFIVLADSSGESLAFAPGMMTPQILPGDSGHSFIAAHRDTQFSILQHLNTLDHIIVERQDGQQFNFEVDEIQIVDINKVSPVYSLDGNRLTLVTCYPFDSSDQNPQFRFLVTANLVN</sequence>
<dbReference type="InterPro" id="IPR022445">
    <property type="entry name" value="Sortase_proteobact_type"/>
</dbReference>
<evidence type="ECO:0000313" key="1">
    <source>
        <dbReference type="EMBL" id="MET1256424.1"/>
    </source>
</evidence>
<keyword evidence="2" id="KW-1185">Reference proteome</keyword>
<dbReference type="EC" id="3.4.22.-" evidence="1"/>
<dbReference type="InterPro" id="IPR041999">
    <property type="entry name" value="Sortase_D_1"/>
</dbReference>
<dbReference type="InterPro" id="IPR023365">
    <property type="entry name" value="Sortase_dom-sf"/>
</dbReference>
<dbReference type="InterPro" id="IPR005754">
    <property type="entry name" value="Sortase"/>
</dbReference>
<accession>A0ABV2BWV3</accession>
<organism evidence="1 2">
    <name type="scientific">Aliikangiella maris</name>
    <dbReference type="NCBI Taxonomy" id="3162458"/>
    <lineage>
        <taxon>Bacteria</taxon>
        <taxon>Pseudomonadati</taxon>
        <taxon>Pseudomonadota</taxon>
        <taxon>Gammaproteobacteria</taxon>
        <taxon>Oceanospirillales</taxon>
        <taxon>Pleioneaceae</taxon>
        <taxon>Aliikangiella</taxon>
    </lineage>
</organism>
<comment type="caution">
    <text evidence="1">The sequence shown here is derived from an EMBL/GenBank/DDBJ whole genome shotgun (WGS) entry which is preliminary data.</text>
</comment>
<dbReference type="EMBL" id="JBEVCJ010000021">
    <property type="protein sequence ID" value="MET1256424.1"/>
    <property type="molecule type" value="Genomic_DNA"/>
</dbReference>
<dbReference type="Gene3D" id="2.40.260.10">
    <property type="entry name" value="Sortase"/>
    <property type="match status" value="1"/>
</dbReference>
<dbReference type="SUPFAM" id="SSF63817">
    <property type="entry name" value="Sortase"/>
    <property type="match status" value="1"/>
</dbReference>
<dbReference type="NCBIfam" id="TIGR01076">
    <property type="entry name" value="sortase_fam"/>
    <property type="match status" value="1"/>
</dbReference>
<name>A0ABV2BWV3_9GAMM</name>
<protein>
    <submittedName>
        <fullName evidence="1">Class GN sortase</fullName>
        <ecNumber evidence="1">3.4.22.-</ecNumber>
    </submittedName>
</protein>
<dbReference type="Pfam" id="PF04203">
    <property type="entry name" value="Sortase"/>
    <property type="match status" value="1"/>
</dbReference>
<dbReference type="NCBIfam" id="TIGR03784">
    <property type="entry name" value="marine_sortase"/>
    <property type="match status" value="1"/>
</dbReference>
<proteinExistence type="predicted"/>
<dbReference type="CDD" id="cd05828">
    <property type="entry name" value="Sortase_D_1"/>
    <property type="match status" value="1"/>
</dbReference>
<dbReference type="GO" id="GO:0016787">
    <property type="term" value="F:hydrolase activity"/>
    <property type="evidence" value="ECO:0007669"/>
    <property type="project" value="UniProtKB-KW"/>
</dbReference>
<gene>
    <name evidence="1" type="ORF">ABVT43_14885</name>
</gene>
<evidence type="ECO:0000313" key="2">
    <source>
        <dbReference type="Proteomes" id="UP001548189"/>
    </source>
</evidence>
<reference evidence="1 2" key="1">
    <citation type="submission" date="2024-06" db="EMBL/GenBank/DDBJ databases">
        <authorList>
            <person name="Li F."/>
        </authorList>
    </citation>
    <scope>NUCLEOTIDE SEQUENCE [LARGE SCALE GENOMIC DNA]</scope>
    <source>
        <strain evidence="1 2">GXAS 311</strain>
    </source>
</reference>
<keyword evidence="1" id="KW-0378">Hydrolase</keyword>
<dbReference type="Proteomes" id="UP001548189">
    <property type="component" value="Unassembled WGS sequence"/>
</dbReference>